<accession>A0A3Q0E9G4</accession>
<evidence type="ECO:0000313" key="2">
    <source>
        <dbReference type="RefSeq" id="XP_021570673.1"/>
    </source>
</evidence>
<proteinExistence type="predicted"/>
<sequence>MAARVRTASIWVPPLQEQDGSCDRIRKLQGQESILGQGILDVRPLLKASGQRQKSHRTEKVLEWLFISPEHPKITKSWTKCGKPMTIWNGIKKIKGSWEVQQKTMNALHLENCVFLVQIMFL</sequence>
<evidence type="ECO:0000313" key="1">
    <source>
        <dbReference type="Proteomes" id="UP000189704"/>
    </source>
</evidence>
<reference evidence="2" key="1">
    <citation type="submission" date="2025-08" db="UniProtKB">
        <authorList>
            <consortium name="RefSeq"/>
        </authorList>
    </citation>
    <scope>IDENTIFICATION</scope>
</reference>
<name>A0A3Q0E9G4_CARSF</name>
<dbReference type="AlphaFoldDB" id="A0A3Q0E9G4"/>
<dbReference type="GeneID" id="103265374"/>
<dbReference type="RefSeq" id="XP_021570673.1">
    <property type="nucleotide sequence ID" value="XM_021714998.1"/>
</dbReference>
<dbReference type="CTD" id="10795"/>
<protein>
    <submittedName>
        <fullName evidence="2">Zinc finger protein 268 isoform X4</fullName>
    </submittedName>
</protein>
<keyword evidence="1" id="KW-1185">Reference proteome</keyword>
<organism evidence="1 2">
    <name type="scientific">Carlito syrichta</name>
    <name type="common">Philippine tarsier</name>
    <name type="synonym">Tarsius syrichta</name>
    <dbReference type="NCBI Taxonomy" id="1868482"/>
    <lineage>
        <taxon>Eukaryota</taxon>
        <taxon>Metazoa</taxon>
        <taxon>Chordata</taxon>
        <taxon>Craniata</taxon>
        <taxon>Vertebrata</taxon>
        <taxon>Euteleostomi</taxon>
        <taxon>Mammalia</taxon>
        <taxon>Eutheria</taxon>
        <taxon>Euarchontoglires</taxon>
        <taxon>Primates</taxon>
        <taxon>Haplorrhini</taxon>
        <taxon>Tarsiiformes</taxon>
        <taxon>Tarsiidae</taxon>
        <taxon>Carlito</taxon>
    </lineage>
</organism>
<gene>
    <name evidence="2" type="primary">ZNF268</name>
</gene>
<dbReference type="Proteomes" id="UP000189704">
    <property type="component" value="Unplaced"/>
</dbReference>